<proteinExistence type="predicted"/>
<dbReference type="Proteomes" id="UP000016462">
    <property type="component" value="Unassembled WGS sequence"/>
</dbReference>
<keyword evidence="3" id="KW-0119">Carbohydrate metabolism</keyword>
<dbReference type="EMBL" id="ASHR01000028">
    <property type="protein sequence ID" value="ERG63961.1"/>
    <property type="molecule type" value="Genomic_DNA"/>
</dbReference>
<dbReference type="OrthoDB" id="5241356at2"/>
<feature type="region of interest" description="Disordered" evidence="4">
    <location>
        <begin position="1536"/>
        <end position="1566"/>
    </location>
</feature>
<keyword evidence="2" id="KW-0326">Glycosidase</keyword>
<keyword evidence="1" id="KW-0677">Repeat</keyword>
<keyword evidence="7" id="KW-1185">Reference proteome</keyword>
<feature type="domain" description="Fibronectin type-III" evidence="5">
    <location>
        <begin position="1466"/>
        <end position="1552"/>
    </location>
</feature>
<dbReference type="PRINTS" id="PR00014">
    <property type="entry name" value="FNTYPEIII"/>
</dbReference>
<organism evidence="6 7">
    <name type="scientific">Agrococcus pavilionensis RW1</name>
    <dbReference type="NCBI Taxonomy" id="1330458"/>
    <lineage>
        <taxon>Bacteria</taxon>
        <taxon>Bacillati</taxon>
        <taxon>Actinomycetota</taxon>
        <taxon>Actinomycetes</taxon>
        <taxon>Micrococcales</taxon>
        <taxon>Microbacteriaceae</taxon>
        <taxon>Agrococcus</taxon>
    </lineage>
</organism>
<feature type="domain" description="Fibronectin type-III" evidence="5">
    <location>
        <begin position="1649"/>
        <end position="1745"/>
    </location>
</feature>
<evidence type="ECO:0000313" key="7">
    <source>
        <dbReference type="Proteomes" id="UP000016462"/>
    </source>
</evidence>
<dbReference type="InterPro" id="IPR036116">
    <property type="entry name" value="FN3_sf"/>
</dbReference>
<dbReference type="InterPro" id="IPR013783">
    <property type="entry name" value="Ig-like_fold"/>
</dbReference>
<feature type="compositionally biased region" description="Acidic residues" evidence="4">
    <location>
        <begin position="368"/>
        <end position="378"/>
    </location>
</feature>
<accession>U1MPV9</accession>
<dbReference type="SUPFAM" id="SSF49265">
    <property type="entry name" value="Fibronectin type III"/>
    <property type="match status" value="2"/>
</dbReference>
<keyword evidence="3" id="KW-0624">Polysaccharide degradation</keyword>
<feature type="region of interest" description="Disordered" evidence="4">
    <location>
        <begin position="1901"/>
        <end position="1929"/>
    </location>
</feature>
<feature type="region of interest" description="Disordered" evidence="4">
    <location>
        <begin position="361"/>
        <end position="406"/>
    </location>
</feature>
<evidence type="ECO:0000256" key="4">
    <source>
        <dbReference type="SAM" id="MobiDB-lite"/>
    </source>
</evidence>
<evidence type="ECO:0000313" key="6">
    <source>
        <dbReference type="EMBL" id="ERG63961.1"/>
    </source>
</evidence>
<sequence length="2037" mass="213077">MLRSLSRHRKSTAAGALITAVSVALGIVAFTHEGFTTTDVDLNDGGVWVTKQSSQQLGRINVQAEELDAGLISPTATFDVLQDGDDVILHNQEASVALLVDPTQVVTGTAVQLPPQAGIALGGGIVAIVDPADGALWAMRFADIGGFSPEHTDPVAELGAGAAVTVGRDGTVHAVSIADAQELTLPLVDGALGEPELRGREELGAMEEPIVTTVGDRAVVHDEATSTLLLPGGAVPTPEGAAVQLDGDRSDRVILATPDSLIRQPLGGGDAEVEEIAGGGEAVRPVQLGGCVYGVWPGSAQFVRDCDDDARDLRAQVPEMDGSPATFRVNRDAVVLNQFVEGASWLLSDTLILVDNWEDLVPPQDESRSDEEDSESTDDLLTNQPPPINEENTEPSAEDDRFGARPGTSTLLPVLWNDVDADGDVLTARVVGDLPTGVSVAPVANDSQLQVELPPDQAAGTFTFGYEIHDGREGRDQATVTLTVRGEGENAVPEPLRAQAFAVEQGGEYEYQVLADWVDPDGDDMYLVSATTDSGDTIQTDPSGRLVYTATGEVGLQSVSITVSDGRAETTGEITVDVRERGTANPLANADFVTTIEGREATIRPMLNDFSPSGRPLRLASVEPAASLDMTWDATTGTVKVQGGPVGTHYFTYLVADGALSSQGRVRVDIRTPDEESRPVAVRDIALVPQQGTALVDLLANDVDPAGGVLVVQQFEIENGAPISVELRDRRIVSITDNRGLESPFQFTYTVSNGRFSETGTVEVIPVVPPAQPRAPKAVDDAMTVRAGDYGTLDVIDNDFSPDGTPFRVAERVVSTSFASEAEGVAFISEGRLRVHALEGGPTRATVVYEVEDDLGNRDSATVAVTIVPRDAESNSSPAPQTVTSRVLAGSTVRIPIPLDGIDPDGDGVELVGYDTAPEGGRILPTVGPDYFDFEAFPDSAGTVEFTYRVRDRWGAEGTATAIIGIAQAADINQTPFAQPDYVDVRPDRQIAIPVLENDSDPDQDALTLVADGLEGIEQLPDAEVNTERDTVDLRSPSEPGTYQFTYSVMDARGARATGSVMLAVTEDAELLAPIARDDPLPRDQVELGQAFDVPVLDNDLDLDGDPSELELSIVTGEADVVRGAVQVIPTESFQVITYRVTDIDGLTAEAFVAVPPVRDRAPFLSKTEPAQIGSGLPLELPLRDYVTTSNGAAPRITTGDSVSAVNHDGSETIKDEGTLLFRSPQGYVGPASITFEVTDGTGPDDPDGNTAVLTIAIEVTPSSVVAPTFAGAILRPEAGEQAATFDLRDATRDPDPGDLEAMVFEQRGGSMAGVSVSLRDGVFSATADLTTPPGSSGSFQIVAIDPHGNEAPGTVVVEVVATTRPLAEARPDSGEATQGIALTTDVIANDFNPFADRGEPLRVISAETVAGQGDVSHNDREVTVTPGADFNGVLTVRYTVEDATELTARQVTGTLTLNVKGRPDAPPRPNVDATGDSEVTLTWGAPPSNGAPITGYVVQSTDGAISFPCPATTCTVTGLTNNVTYRFQVVAQNEVGDSDPSAASNEARPDVRPEQPAPPSAVDGDTQVALTWEPPVNRGSPIQEYRIEISPPAPGGVVQQTVSGGASSYTWTGLVNGTSYTFRIQAVNLADEPSDFSAYSRAVTPAGPPMQVTNVQATPDRSIPGEVQVRVTWDAPNENGAPITGYTVTPSNGAAAVPATGTTASFRFDAAGENVSFTVTATNRAGTSQPSAASTAVRTFTAPDAPSAVSTVEGDTNAVVNWTPGDPNGLRANEVRFEVQGGGSVQSFGPGGTYTGLNNNGGPYTFQVRAVAVIDGTTYASGWTTSSNRAAPYGPIGAPQVSGTGQVEQVRFTISAPGRNGRDITTRYRIGNGGWVTWSGGAVTQAANGGQTVTITVESSTGAAEAGHGRQTTTATASATAERRPNPSITLSKGDVAYPSGANRCQGANGEQCRYFQLNWSEMTPGTYSFSCHNTASNGGASFQSGQVRIGSASGATQNRPNGDKMCYSGFAGQAWMQISGGPDNVNLSTPRVGWP</sequence>
<dbReference type="SMART" id="SM00060">
    <property type="entry name" value="FN3"/>
    <property type="match status" value="4"/>
</dbReference>
<name>U1MPV9_9MICO</name>
<reference evidence="6 7" key="1">
    <citation type="journal article" date="2013" name="Genome Announc.">
        <title>First draft genome sequence from a member of the genus agrococcus, isolated from modern microbialites.</title>
        <authorList>
            <person name="White R.A.III."/>
            <person name="Grassa C.J."/>
            <person name="Suttle C.A."/>
        </authorList>
    </citation>
    <scope>NUCLEOTIDE SEQUENCE [LARGE SCALE GENOMIC DNA]</scope>
    <source>
        <strain evidence="6 7">RW1</strain>
    </source>
</reference>
<dbReference type="InterPro" id="IPR050964">
    <property type="entry name" value="Striated_Muscle_Regulatory"/>
</dbReference>
<evidence type="ECO:0000256" key="3">
    <source>
        <dbReference type="ARBA" id="ARBA00023326"/>
    </source>
</evidence>
<gene>
    <name evidence="6" type="ORF">L332_05755</name>
</gene>
<dbReference type="Pfam" id="PF17963">
    <property type="entry name" value="Big_9"/>
    <property type="match status" value="9"/>
</dbReference>
<dbReference type="RefSeq" id="WP_021010936.1">
    <property type="nucleotide sequence ID" value="NZ_ASHR01000028.1"/>
</dbReference>
<dbReference type="CDD" id="cd00063">
    <property type="entry name" value="FN3"/>
    <property type="match status" value="3"/>
</dbReference>
<comment type="caution">
    <text evidence="6">The sequence shown here is derived from an EMBL/GenBank/DDBJ whole genome shotgun (WGS) entry which is preliminary data.</text>
</comment>
<protein>
    <recommendedName>
        <fullName evidence="5">Fibronectin type-III domain-containing protein</fullName>
    </recommendedName>
</protein>
<dbReference type="GO" id="GO:0016798">
    <property type="term" value="F:hydrolase activity, acting on glycosyl bonds"/>
    <property type="evidence" value="ECO:0007669"/>
    <property type="project" value="UniProtKB-KW"/>
</dbReference>
<dbReference type="Gene3D" id="2.60.40.10">
    <property type="entry name" value="Immunoglobulins"/>
    <property type="match status" value="3"/>
</dbReference>
<evidence type="ECO:0000256" key="1">
    <source>
        <dbReference type="ARBA" id="ARBA00022737"/>
    </source>
</evidence>
<dbReference type="PANTHER" id="PTHR13817:SF151">
    <property type="entry name" value="TITIN"/>
    <property type="match status" value="1"/>
</dbReference>
<dbReference type="PANTHER" id="PTHR13817">
    <property type="entry name" value="TITIN"/>
    <property type="match status" value="1"/>
</dbReference>
<evidence type="ECO:0000259" key="5">
    <source>
        <dbReference type="PROSITE" id="PS50853"/>
    </source>
</evidence>
<dbReference type="GO" id="GO:0000272">
    <property type="term" value="P:polysaccharide catabolic process"/>
    <property type="evidence" value="ECO:0007669"/>
    <property type="project" value="UniProtKB-KW"/>
</dbReference>
<dbReference type="PROSITE" id="PS50853">
    <property type="entry name" value="FN3"/>
    <property type="match status" value="3"/>
</dbReference>
<evidence type="ECO:0000256" key="2">
    <source>
        <dbReference type="ARBA" id="ARBA00023295"/>
    </source>
</evidence>
<dbReference type="Gene3D" id="2.60.40.2810">
    <property type="match status" value="1"/>
</dbReference>
<dbReference type="Pfam" id="PF00041">
    <property type="entry name" value="fn3"/>
    <property type="match status" value="2"/>
</dbReference>
<keyword evidence="2" id="KW-0378">Hydrolase</keyword>
<dbReference type="InterPro" id="IPR003961">
    <property type="entry name" value="FN3_dom"/>
</dbReference>
<feature type="domain" description="Fibronectin type-III" evidence="5">
    <location>
        <begin position="1553"/>
        <end position="1648"/>
    </location>
</feature>